<accession>A0A5D2T6I0</accession>
<reference evidence="1 2" key="1">
    <citation type="submission" date="2019-07" db="EMBL/GenBank/DDBJ databases">
        <title>WGS assembly of Gossypium mustelinum.</title>
        <authorList>
            <person name="Chen Z.J."/>
            <person name="Sreedasyam A."/>
            <person name="Ando A."/>
            <person name="Song Q."/>
            <person name="De L."/>
            <person name="Hulse-Kemp A."/>
            <person name="Ding M."/>
            <person name="Ye W."/>
            <person name="Kirkbride R."/>
            <person name="Jenkins J."/>
            <person name="Plott C."/>
            <person name="Lovell J."/>
            <person name="Lin Y.-M."/>
            <person name="Vaughn R."/>
            <person name="Liu B."/>
            <person name="Li W."/>
            <person name="Simpson S."/>
            <person name="Scheffler B."/>
            <person name="Saski C."/>
            <person name="Grover C."/>
            <person name="Hu G."/>
            <person name="Conover J."/>
            <person name="Carlson J."/>
            <person name="Shu S."/>
            <person name="Boston L."/>
            <person name="Williams M."/>
            <person name="Peterson D."/>
            <person name="Mcgee K."/>
            <person name="Jones D."/>
            <person name="Wendel J."/>
            <person name="Stelly D."/>
            <person name="Grimwood J."/>
            <person name="Schmutz J."/>
        </authorList>
    </citation>
    <scope>NUCLEOTIDE SEQUENCE [LARGE SCALE GENOMIC DNA]</scope>
    <source>
        <strain evidence="1">1408120.09</strain>
    </source>
</reference>
<evidence type="ECO:0000313" key="1">
    <source>
        <dbReference type="EMBL" id="TYI60083.1"/>
    </source>
</evidence>
<protein>
    <recommendedName>
        <fullName evidence="3">Retrovirus-related Pol polyprotein from transposon TNT 1-94</fullName>
    </recommendedName>
</protein>
<dbReference type="EMBL" id="CM017658">
    <property type="protein sequence ID" value="TYI60083.1"/>
    <property type="molecule type" value="Genomic_DNA"/>
</dbReference>
<sequence>KYEVKEFTRKNSFHLWSIKIQAILIQQVLLKEQKDEILDKEHSVILLCLGNEVLREVAEKTMTSGLWLQLESKYMTKPLMN</sequence>
<proteinExistence type="predicted"/>
<keyword evidence="2" id="KW-1185">Reference proteome</keyword>
<evidence type="ECO:0008006" key="3">
    <source>
        <dbReference type="Google" id="ProtNLM"/>
    </source>
</evidence>
<dbReference type="AlphaFoldDB" id="A0A5D2T6I0"/>
<gene>
    <name evidence="1" type="ORF">E1A91_D10G081400v1</name>
</gene>
<evidence type="ECO:0000313" key="2">
    <source>
        <dbReference type="Proteomes" id="UP000323597"/>
    </source>
</evidence>
<name>A0A5D2T6I0_GOSMU</name>
<organism evidence="1 2">
    <name type="scientific">Gossypium mustelinum</name>
    <name type="common">Cotton</name>
    <name type="synonym">Gossypium caicoense</name>
    <dbReference type="NCBI Taxonomy" id="34275"/>
    <lineage>
        <taxon>Eukaryota</taxon>
        <taxon>Viridiplantae</taxon>
        <taxon>Streptophyta</taxon>
        <taxon>Embryophyta</taxon>
        <taxon>Tracheophyta</taxon>
        <taxon>Spermatophyta</taxon>
        <taxon>Magnoliopsida</taxon>
        <taxon>eudicotyledons</taxon>
        <taxon>Gunneridae</taxon>
        <taxon>Pentapetalae</taxon>
        <taxon>rosids</taxon>
        <taxon>malvids</taxon>
        <taxon>Malvales</taxon>
        <taxon>Malvaceae</taxon>
        <taxon>Malvoideae</taxon>
        <taxon>Gossypium</taxon>
    </lineage>
</organism>
<feature type="non-terminal residue" evidence="1">
    <location>
        <position position="1"/>
    </location>
</feature>
<dbReference type="Proteomes" id="UP000323597">
    <property type="component" value="Chromosome D10"/>
</dbReference>